<proteinExistence type="predicted"/>
<dbReference type="InterPro" id="IPR012337">
    <property type="entry name" value="RNaseH-like_sf"/>
</dbReference>
<dbReference type="InterPro" id="IPR001584">
    <property type="entry name" value="Integrase_cat-core"/>
</dbReference>
<dbReference type="STRING" id="50429.A0A2B4RV04"/>
<sequence>MESQDRSSHVVSDFDWDTSAGVKEESVTTKVRVVFDAAAKHDGKSLNDTIWPGPKLQRDLVDVLTRFRRAPGAPSADISEMFLQVELQDKDRPFHRFLWRDLDTSGEPDVYEFQRRLSGNTASPFCSQYVPQTHGKTHALEFPEAASTVEDSMYVDDVLDSCEDVKSAQHLRRQLSALLAMAGFKLRKWSSNVPVVIEDIPNEDRLPTLELDKDIVPKTKTLGVIESKDPYAGDMDGWCGFGSRVTGEFKSQVGEDSSPSSRLIASKCRVSPVKAMTIPRLELMGVVLSSRLAQNILKVITVDRITFWTDSETAPPPRDSTKKTEHCERRTTTRAHMTRSHAIVIIDPNKFSSLKRLVHVTGWVQRFLTNCRLPMNLRIKDRVLLPTEISEAETFWIKQAQAQAFPGGENEGSLTRLNPKNDGNGLLRMDGRLRFADELPYGTRHPILLTKDHPVTRLVVVDAHERLSHWAGVEQVLTEFRSRFWIVKGRRMVRSVTEACAECRRRFTKRIGNQMMAPLPKSRLQSSLWAFEKVGVDYGGPFLTKHGRGRTRAKRYLCLFTCLTTRAVHLEMSYSLDTDSFINTFTRMTSRRGTPTYVISDNGTNFVGTERELRELVEALDTDRITQETSKYHPIDWTFNPPSAPHFGGVFEALIKSAKKVIKAILGDADVTDEELDKAICGAEQLLNSRPITYEFLPSLDVRKKWFHARHSLKKGDVVLIVEPNASRGGWPLGRIIQAYPGDDGLVRVVKVKAKNKEYLRPVHRLCPLEYVEDSTEG</sequence>
<dbReference type="EMBL" id="LSMT01000295">
    <property type="protein sequence ID" value="PFX21006.1"/>
    <property type="molecule type" value="Genomic_DNA"/>
</dbReference>
<reference evidence="4" key="1">
    <citation type="journal article" date="2017" name="bioRxiv">
        <title>Comparative analysis of the genomes of Stylophora pistillata and Acropora digitifera provides evidence for extensive differences between species of corals.</title>
        <authorList>
            <person name="Voolstra C.R."/>
            <person name="Li Y."/>
            <person name="Liew Y.J."/>
            <person name="Baumgarten S."/>
            <person name="Zoccola D."/>
            <person name="Flot J.-F."/>
            <person name="Tambutte S."/>
            <person name="Allemand D."/>
            <person name="Aranda M."/>
        </authorList>
    </citation>
    <scope>NUCLEOTIDE SEQUENCE [LARGE SCALE GENOMIC DNA]</scope>
</reference>
<dbReference type="AlphaFoldDB" id="A0A2B4RV04"/>
<organism evidence="3 4">
    <name type="scientific">Stylophora pistillata</name>
    <name type="common">Smooth cauliflower coral</name>
    <dbReference type="NCBI Taxonomy" id="50429"/>
    <lineage>
        <taxon>Eukaryota</taxon>
        <taxon>Metazoa</taxon>
        <taxon>Cnidaria</taxon>
        <taxon>Anthozoa</taxon>
        <taxon>Hexacorallia</taxon>
        <taxon>Scleractinia</taxon>
        <taxon>Astrocoeniina</taxon>
        <taxon>Pocilloporidae</taxon>
        <taxon>Stylophora</taxon>
    </lineage>
</organism>
<comment type="caution">
    <text evidence="3">The sequence shown here is derived from an EMBL/GenBank/DDBJ whole genome shotgun (WGS) entry which is preliminary data.</text>
</comment>
<keyword evidence="4" id="KW-1185">Reference proteome</keyword>
<dbReference type="Pfam" id="PF05380">
    <property type="entry name" value="Peptidase_A17"/>
    <property type="match status" value="1"/>
</dbReference>
<feature type="domain" description="Integrase catalytic" evidence="2">
    <location>
        <begin position="516"/>
        <end position="723"/>
    </location>
</feature>
<dbReference type="GO" id="GO:0015074">
    <property type="term" value="P:DNA integration"/>
    <property type="evidence" value="ECO:0007669"/>
    <property type="project" value="InterPro"/>
</dbReference>
<evidence type="ECO:0000259" key="2">
    <source>
        <dbReference type="PROSITE" id="PS50994"/>
    </source>
</evidence>
<dbReference type="Pfam" id="PF18701">
    <property type="entry name" value="DUF5641"/>
    <property type="match status" value="1"/>
</dbReference>
<evidence type="ECO:0000313" key="4">
    <source>
        <dbReference type="Proteomes" id="UP000225706"/>
    </source>
</evidence>
<dbReference type="InterPro" id="IPR008042">
    <property type="entry name" value="Retrotrans_Pao"/>
</dbReference>
<feature type="compositionally biased region" description="Basic and acidic residues" evidence="1">
    <location>
        <begin position="319"/>
        <end position="331"/>
    </location>
</feature>
<dbReference type="PANTHER" id="PTHR47331">
    <property type="entry name" value="PHD-TYPE DOMAIN-CONTAINING PROTEIN"/>
    <property type="match status" value="1"/>
</dbReference>
<name>A0A2B4RV04_STYPI</name>
<dbReference type="InterPro" id="IPR043502">
    <property type="entry name" value="DNA/RNA_pol_sf"/>
</dbReference>
<evidence type="ECO:0000313" key="3">
    <source>
        <dbReference type="EMBL" id="PFX21006.1"/>
    </source>
</evidence>
<gene>
    <name evidence="3" type="ORF">AWC38_SpisGene14531</name>
</gene>
<dbReference type="Gene3D" id="3.30.420.10">
    <property type="entry name" value="Ribonuclease H-like superfamily/Ribonuclease H"/>
    <property type="match status" value="1"/>
</dbReference>
<accession>A0A2B4RV04</accession>
<dbReference type="Proteomes" id="UP000225706">
    <property type="component" value="Unassembled WGS sequence"/>
</dbReference>
<dbReference type="OrthoDB" id="5947514at2759"/>
<dbReference type="GO" id="GO:0003676">
    <property type="term" value="F:nucleic acid binding"/>
    <property type="evidence" value="ECO:0007669"/>
    <property type="project" value="InterPro"/>
</dbReference>
<dbReference type="SUPFAM" id="SSF56672">
    <property type="entry name" value="DNA/RNA polymerases"/>
    <property type="match status" value="1"/>
</dbReference>
<evidence type="ECO:0000256" key="1">
    <source>
        <dbReference type="SAM" id="MobiDB-lite"/>
    </source>
</evidence>
<feature type="region of interest" description="Disordered" evidence="1">
    <location>
        <begin position="313"/>
        <end position="333"/>
    </location>
</feature>
<dbReference type="InterPro" id="IPR036397">
    <property type="entry name" value="RNaseH_sf"/>
</dbReference>
<dbReference type="PROSITE" id="PS50994">
    <property type="entry name" value="INTEGRASE"/>
    <property type="match status" value="1"/>
</dbReference>
<protein>
    <recommendedName>
        <fullName evidence="2">Integrase catalytic domain-containing protein</fullName>
    </recommendedName>
</protein>
<dbReference type="SUPFAM" id="SSF53098">
    <property type="entry name" value="Ribonuclease H-like"/>
    <property type="match status" value="1"/>
</dbReference>
<dbReference type="InterPro" id="IPR040676">
    <property type="entry name" value="DUF5641"/>
</dbReference>